<dbReference type="Gene3D" id="1.10.238.10">
    <property type="entry name" value="EF-hand"/>
    <property type="match status" value="2"/>
</dbReference>
<dbReference type="PROSITE" id="PS50222">
    <property type="entry name" value="EF_HAND_2"/>
    <property type="match status" value="3"/>
</dbReference>
<dbReference type="InterPro" id="IPR018247">
    <property type="entry name" value="EF_Hand_1_Ca_BS"/>
</dbReference>
<dbReference type="PANTHER" id="PTHR23048">
    <property type="entry name" value="MYOSIN LIGHT CHAIN 1, 3"/>
    <property type="match status" value="1"/>
</dbReference>
<dbReference type="GO" id="GO:0016460">
    <property type="term" value="C:myosin II complex"/>
    <property type="evidence" value="ECO:0007669"/>
    <property type="project" value="TreeGrafter"/>
</dbReference>
<sequence>MADDRYAEYKEAFTLFDSDGDGFITTKELGTVLRALGKSPTEAEIKAIVKDIDPDNRGVVDYKEFEKIMTRDIREYDNEADLKGAWKVFDKSGQGSISISELKHVLTSVGEKLSPEEIAEMIAEADPEKTGRVVYDNFMKMMLAR</sequence>
<dbReference type="PANTHER" id="PTHR23048:SF0">
    <property type="entry name" value="CALMODULIN LIKE 3"/>
    <property type="match status" value="1"/>
</dbReference>
<dbReference type="SUPFAM" id="SSF47473">
    <property type="entry name" value="EF-hand"/>
    <property type="match status" value="1"/>
</dbReference>
<evidence type="ECO:0000313" key="4">
    <source>
        <dbReference type="EMBL" id="KXZ48588.1"/>
    </source>
</evidence>
<dbReference type="Proteomes" id="UP000075714">
    <property type="component" value="Unassembled WGS sequence"/>
</dbReference>
<keyword evidence="1" id="KW-0677">Repeat</keyword>
<name>A0A150GFI0_GONPE</name>
<organism evidence="4 5">
    <name type="scientific">Gonium pectorale</name>
    <name type="common">Green alga</name>
    <dbReference type="NCBI Taxonomy" id="33097"/>
    <lineage>
        <taxon>Eukaryota</taxon>
        <taxon>Viridiplantae</taxon>
        <taxon>Chlorophyta</taxon>
        <taxon>core chlorophytes</taxon>
        <taxon>Chlorophyceae</taxon>
        <taxon>CS clade</taxon>
        <taxon>Chlamydomonadales</taxon>
        <taxon>Volvocaceae</taxon>
        <taxon>Gonium</taxon>
    </lineage>
</organism>
<evidence type="ECO:0000256" key="1">
    <source>
        <dbReference type="ARBA" id="ARBA00022737"/>
    </source>
</evidence>
<accession>A0A150GFI0</accession>
<dbReference type="PROSITE" id="PS00018">
    <property type="entry name" value="EF_HAND_1"/>
    <property type="match status" value="1"/>
</dbReference>
<dbReference type="OrthoDB" id="26525at2759"/>
<feature type="domain" description="EF-hand" evidence="3">
    <location>
        <begin position="40"/>
        <end position="75"/>
    </location>
</feature>
<dbReference type="Pfam" id="PF13499">
    <property type="entry name" value="EF-hand_7"/>
    <property type="match status" value="2"/>
</dbReference>
<dbReference type="GO" id="GO:0005509">
    <property type="term" value="F:calcium ion binding"/>
    <property type="evidence" value="ECO:0007669"/>
    <property type="project" value="InterPro"/>
</dbReference>
<evidence type="ECO:0000313" key="5">
    <source>
        <dbReference type="Proteomes" id="UP000075714"/>
    </source>
</evidence>
<keyword evidence="5" id="KW-1185">Reference proteome</keyword>
<proteinExistence type="predicted"/>
<dbReference type="InterPro" id="IPR011992">
    <property type="entry name" value="EF-hand-dom_pair"/>
</dbReference>
<feature type="domain" description="EF-hand" evidence="3">
    <location>
        <begin position="4"/>
        <end position="39"/>
    </location>
</feature>
<dbReference type="STRING" id="33097.A0A150GFI0"/>
<dbReference type="CDD" id="cd00051">
    <property type="entry name" value="EFh"/>
    <property type="match status" value="1"/>
</dbReference>
<keyword evidence="2" id="KW-0106">Calcium</keyword>
<dbReference type="InterPro" id="IPR002048">
    <property type="entry name" value="EF_hand_dom"/>
</dbReference>
<reference evidence="5" key="1">
    <citation type="journal article" date="2016" name="Nat. Commun.">
        <title>The Gonium pectorale genome demonstrates co-option of cell cycle regulation during the evolution of multicellularity.</title>
        <authorList>
            <person name="Hanschen E.R."/>
            <person name="Marriage T.N."/>
            <person name="Ferris P.J."/>
            <person name="Hamaji T."/>
            <person name="Toyoda A."/>
            <person name="Fujiyama A."/>
            <person name="Neme R."/>
            <person name="Noguchi H."/>
            <person name="Minakuchi Y."/>
            <person name="Suzuki M."/>
            <person name="Kawai-Toyooka H."/>
            <person name="Smith D.R."/>
            <person name="Sparks H."/>
            <person name="Anderson J."/>
            <person name="Bakaric R."/>
            <person name="Luria V."/>
            <person name="Karger A."/>
            <person name="Kirschner M.W."/>
            <person name="Durand P.M."/>
            <person name="Michod R.E."/>
            <person name="Nozaki H."/>
            <person name="Olson B.J."/>
        </authorList>
    </citation>
    <scope>NUCLEOTIDE SEQUENCE [LARGE SCALE GENOMIC DNA]</scope>
    <source>
        <strain evidence="5">NIES-2863</strain>
    </source>
</reference>
<comment type="caution">
    <text evidence="4">The sequence shown here is derived from an EMBL/GenBank/DDBJ whole genome shotgun (WGS) entry which is preliminary data.</text>
</comment>
<dbReference type="SMART" id="SM00054">
    <property type="entry name" value="EFh"/>
    <property type="match status" value="4"/>
</dbReference>
<protein>
    <recommendedName>
        <fullName evidence="3">EF-hand domain-containing protein</fullName>
    </recommendedName>
</protein>
<evidence type="ECO:0000259" key="3">
    <source>
        <dbReference type="PROSITE" id="PS50222"/>
    </source>
</evidence>
<dbReference type="EMBL" id="LSYV01000027">
    <property type="protein sequence ID" value="KXZ48588.1"/>
    <property type="molecule type" value="Genomic_DNA"/>
</dbReference>
<evidence type="ECO:0000256" key="2">
    <source>
        <dbReference type="ARBA" id="ARBA00022837"/>
    </source>
</evidence>
<dbReference type="FunFam" id="1.10.238.10:FF:000178">
    <property type="entry name" value="Calmodulin-2 A"/>
    <property type="match status" value="1"/>
</dbReference>
<dbReference type="AlphaFoldDB" id="A0A150GFI0"/>
<dbReference type="InterPro" id="IPR050230">
    <property type="entry name" value="CALM/Myosin/TropC-like"/>
</dbReference>
<feature type="domain" description="EF-hand" evidence="3">
    <location>
        <begin position="77"/>
        <end position="112"/>
    </location>
</feature>
<gene>
    <name evidence="4" type="ORF">GPECTOR_26g491</name>
</gene>